<dbReference type="CDD" id="cd01647">
    <property type="entry name" value="RT_LTR"/>
    <property type="match status" value="1"/>
</dbReference>
<dbReference type="InterPro" id="IPR012337">
    <property type="entry name" value="RNaseH-like_sf"/>
</dbReference>
<dbReference type="GO" id="GO:0015074">
    <property type="term" value="P:DNA integration"/>
    <property type="evidence" value="ECO:0007669"/>
    <property type="project" value="InterPro"/>
</dbReference>
<evidence type="ECO:0000256" key="1">
    <source>
        <dbReference type="ARBA" id="ARBA00012493"/>
    </source>
</evidence>
<dbReference type="GO" id="GO:0003964">
    <property type="term" value="F:RNA-directed DNA polymerase activity"/>
    <property type="evidence" value="ECO:0007669"/>
    <property type="project" value="UniProtKB-KW"/>
</dbReference>
<dbReference type="GO" id="GO:0019899">
    <property type="term" value="F:enzyme binding"/>
    <property type="evidence" value="ECO:0007669"/>
    <property type="project" value="UniProtKB-ARBA"/>
</dbReference>
<dbReference type="EMBL" id="CAJFCV020000004">
    <property type="protein sequence ID" value="CAG9117267.1"/>
    <property type="molecule type" value="Genomic_DNA"/>
</dbReference>
<evidence type="ECO:0000313" key="14">
    <source>
        <dbReference type="EMBL" id="CAD5227230.1"/>
    </source>
</evidence>
<evidence type="ECO:0000313" key="18">
    <source>
        <dbReference type="WBParaSite" id="BXY_0797400.1"/>
    </source>
</evidence>
<dbReference type="FunFam" id="3.30.70.270:FF:000020">
    <property type="entry name" value="Transposon Tf2-6 polyprotein-like Protein"/>
    <property type="match status" value="1"/>
</dbReference>
<dbReference type="InterPro" id="IPR001995">
    <property type="entry name" value="Peptidase_A2_cat"/>
</dbReference>
<evidence type="ECO:0000313" key="15">
    <source>
        <dbReference type="EMBL" id="CAG9117267.1"/>
    </source>
</evidence>
<feature type="region of interest" description="Disordered" evidence="9">
    <location>
        <begin position="2355"/>
        <end position="2409"/>
    </location>
</feature>
<dbReference type="InterPro" id="IPR036397">
    <property type="entry name" value="RNaseH_sf"/>
</dbReference>
<dbReference type="Gene3D" id="3.10.10.10">
    <property type="entry name" value="HIV Type 1 Reverse Transcriptase, subunit A, domain 1"/>
    <property type="match status" value="1"/>
</dbReference>
<dbReference type="CDD" id="cd05483">
    <property type="entry name" value="retropepsin_like_bacteria"/>
    <property type="match status" value="1"/>
</dbReference>
<dbReference type="Gene3D" id="2.40.70.10">
    <property type="entry name" value="Acid Proteases"/>
    <property type="match status" value="1"/>
</dbReference>
<dbReference type="InterPro" id="IPR041373">
    <property type="entry name" value="RT_RNaseH"/>
</dbReference>
<dbReference type="eggNOG" id="KOG0017">
    <property type="taxonomic scope" value="Eukaryota"/>
</dbReference>
<dbReference type="PROSITE" id="PS00141">
    <property type="entry name" value="ASP_PROTEASE"/>
    <property type="match status" value="1"/>
</dbReference>
<dbReference type="Proteomes" id="UP000582659">
    <property type="component" value="Unassembled WGS sequence"/>
</dbReference>
<feature type="region of interest" description="Disordered" evidence="9">
    <location>
        <begin position="490"/>
        <end position="550"/>
    </location>
</feature>
<name>A0A1I7S4P1_BURXY</name>
<evidence type="ECO:0000259" key="11">
    <source>
        <dbReference type="PROSITE" id="PS50175"/>
    </source>
</evidence>
<evidence type="ECO:0000313" key="16">
    <source>
        <dbReference type="Proteomes" id="UP000095284"/>
    </source>
</evidence>
<protein>
    <recommendedName>
        <fullName evidence="1">RNA-directed DNA polymerase</fullName>
        <ecNumber evidence="1">2.7.7.49</ecNumber>
    </recommendedName>
</protein>
<dbReference type="SUPFAM" id="SSF53098">
    <property type="entry name" value="Ribonuclease H-like"/>
    <property type="match status" value="1"/>
</dbReference>
<dbReference type="Gene3D" id="3.10.20.370">
    <property type="match status" value="1"/>
</dbReference>
<evidence type="ECO:0000313" key="17">
    <source>
        <dbReference type="Proteomes" id="UP000659654"/>
    </source>
</evidence>
<reference evidence="18" key="1">
    <citation type="submission" date="2016-11" db="UniProtKB">
        <authorList>
            <consortium name="WormBaseParasite"/>
        </authorList>
    </citation>
    <scope>IDENTIFICATION</scope>
</reference>
<dbReference type="PROSITE" id="PS50878">
    <property type="entry name" value="RT_POL"/>
    <property type="match status" value="1"/>
</dbReference>
<feature type="domain" description="Integrase catalytic" evidence="13">
    <location>
        <begin position="2069"/>
        <end position="2227"/>
    </location>
</feature>
<dbReference type="Pfam" id="PF24664">
    <property type="entry name" value="Monjiviricetes_fusion"/>
    <property type="match status" value="1"/>
</dbReference>
<dbReference type="WBParaSite" id="BXY_0797400.1">
    <property type="protein sequence ID" value="BXY_0797400.1"/>
    <property type="gene ID" value="BXY_0797400"/>
</dbReference>
<organism evidence="16 18">
    <name type="scientific">Bursaphelenchus xylophilus</name>
    <name type="common">Pinewood nematode worm</name>
    <name type="synonym">Aphelenchoides xylophilus</name>
    <dbReference type="NCBI Taxonomy" id="6326"/>
    <lineage>
        <taxon>Eukaryota</taxon>
        <taxon>Metazoa</taxon>
        <taxon>Ecdysozoa</taxon>
        <taxon>Nematoda</taxon>
        <taxon>Chromadorea</taxon>
        <taxon>Rhabditida</taxon>
        <taxon>Tylenchina</taxon>
        <taxon>Tylenchomorpha</taxon>
        <taxon>Aphelenchoidea</taxon>
        <taxon>Aphelenchoididae</taxon>
        <taxon>Bursaphelenchus</taxon>
    </lineage>
</organism>
<feature type="domain" description="Reverse transcriptase" evidence="12">
    <location>
        <begin position="1508"/>
        <end position="1687"/>
    </location>
</feature>
<evidence type="ECO:0000259" key="12">
    <source>
        <dbReference type="PROSITE" id="PS50878"/>
    </source>
</evidence>
<dbReference type="PROSITE" id="PS50158">
    <property type="entry name" value="ZF_CCHC"/>
    <property type="match status" value="1"/>
</dbReference>
<feature type="compositionally biased region" description="Basic and acidic residues" evidence="9">
    <location>
        <begin position="195"/>
        <end position="220"/>
    </location>
</feature>
<dbReference type="Pfam" id="PF17917">
    <property type="entry name" value="RT_RNaseH"/>
    <property type="match status" value="1"/>
</dbReference>
<evidence type="ECO:0000256" key="4">
    <source>
        <dbReference type="ARBA" id="ARBA00022722"/>
    </source>
</evidence>
<dbReference type="InterPro" id="IPR036875">
    <property type="entry name" value="Znf_CCHC_sf"/>
</dbReference>
<dbReference type="Gene3D" id="3.30.420.10">
    <property type="entry name" value="Ribonuclease H-like superfamily/Ribonuclease H"/>
    <property type="match status" value="1"/>
</dbReference>
<sequence>MAGQTGESGDLGSIQKLFAAYMDTYLAMPPSPSDSKKIFEHIIKDCRTLAQTVARDTRHRTSNEKKWMEDKILISQNIEALKTKFNSMNLGGRKLSVWSTEVTEALQKQDELVKEVRGLVERHAGDEKSRAELWNELETCKKSHEQMWDKINGWENRLKKIEGDIEILQNLPFEGPELIDESIEEQMQKLHITKKETAKTATGSKHEEKRQAGKSDERGTSESSDLQNDGEDEEHGQVASLDYNPLIRPFTSTADMTFPEWLTKFEDFRDQQKEKWSDDVTLKKLKLYLNGDARERLLKYALDPTAEPGEEKFRKYADVRKDLLDSYTKDGGQAIARSELSVTRQRRDETISAFLERLAKLVARLDPDATTTAREKRVFEEFMSKVCDEIAEPLRLSIPENLEQARAKALALESIQAAKKLARQDALTETLVHAVQTMATISENMKAQQEKARENNERGSQQVECFYCHKMGHFARDCRTKMFDRQKYQQNRGGFRGSASRQSYSSGIRGQGSSNNRWKNNERFRNQRPRNDHVVTSLNTSVEDHPRQAEKEKAMKIWKEKRERLLRSQNIPTVLALRNNEPVSQRWPERTHAWWILMLMMMLFTPITMAQYPMICQNKFGRRLVKLPGPPDCPKLSLLNDSKPKRMEIEIFQHNAPLINTPAQVCQISKSQIRYFTTLTGVKVEQAAHPTAMEVSKEECQQMIATRTCRHGGMVAKHDGWITENKFERNYPWPVLGSFSWTTEEIYNCMTFNATVQIDTRSQEVTSNAGRVVNGTYRDGYSHLEDGSAIVWTPEITKLCPFKFLGNFDGRIMGNVWLSNNSEFALTLLDNNKMTSSCGKELELTPQGYAVGRRKIRHQRDAKQISPGMLATSMQALREGIVRLLHHQFSQVLEQTCRNQAWTSQQWKSLAVANPTATIRQLMKNQLLHARMLTPDVLEVFPCRPVFFHSIWPQPLREKRCTQYLPIAVADPTIHYTNREAFLDPSTLIITDESPSIPCNIMGSYILPRGKDFLEIDPRSGKTKEINQSAVLTMTELRTGPKMMSGVPLIVFSATDLANFSDSFEFQHWQALHKPTIETESSRQRPNEEGFFPELKKHSILSLMLPKWPISDIWLYSCAAIVTLHTLVTFLRMYFEAQLGLIWAFVEGNFPKRRRARTAEEISVTNWPPAVVSTLDTKHIYTQLPVTLNGLEMSALLDTGASMTVMSVSFAPLLGVELEESYVQPATSASGHALIMEGKAEVTAKIGNITRQILVSFTSNEHFRDKTSYDVILGCDALAKFPSFSIDMASRTVQFGNCKIALMTPEQMTTRPRKLQILSNILIPPQSAITVQCAALLRDMPENFDLFIDELTQKLQDSGLEIPPTLISKSEPTVLISNPTRAQVQLFAGQTLSNSAQPTAMRSSLCGPTVSSLGTQLRTQKEGKTNQNDPDYFVDLTTSATDENGKRKLQKLLEEFPDVFAKNQYDLGRAKVEPQDIHTTTEVPVFSKPHRVPYQMKNEFDQHIQKLLQSGAMKPSQTPWVSPVVMVRKKDGTLRPCIDFRKLNAVTIPDRFPMPTIEDVLTSVGGCTWYSSLDLASGFWQIPLTENASRKCGVITAKGVYEMTRMPFGLVNATSIFSRVMTSVLTGLDQAISYVDDVLVFTKSEDLEDHIADLKTVFDRFRSYGLKLSPKKCRLATKSLSFLGHTLDKDGYRPEKSHVQAVEKYPRPTTVKQVRRFLGMAGFYHKFIPNFAQIAEPMYRLLRDKTKFHWESDQQKAFEAIKEALVSDSVLTFPTYDKPFHLFVDGSQVAMGASLMQLIDGSFRPIAHVSRTLALNERKWPAVQIELAAIIWSLRTLRPFIYNCKIIVHSDHKPLSFLDQKRTVHPHLQRWAVELQQYDLELVHVRGQDNVVADALSRIPEEQSEENYPPASELDDNVEYPFCLSIDWTKSFELKSAQNEDLMLAKIRKGLNGEDPDFLPEQGEEAWIFEKAKINADNLLVVMTKENDSEIERPLIPEAIRQSLFSMVHSSPNIGAHLGAKKTIQKMSRYAWYQMAKDIKQWCEECQKCQQFSMPRISSRTEVIPWISQYDGPMQLIGLDLCGPLPKTDKGNLYILNMIDMFTKYIVSVPIPNATAETVSQMILDKLIFIHGTPRAFLSDNGPCFKAHLFQMLTERLGIEHKTTVPHHSTGNGAVERSFRTYHALLAKAMGPSGQFDEILPAITFAYNTSSHSTTMETPFYLTHGRDPQFVSDILLSAPSMHLIVRDNDVLDFRARLTTNVRLAWNGALEESRRSAEQFEKFYNKKSKPGRIHPGTLVLKRVFIEGENRSRKQWMKFDGPYRVESVVPPHAIIRPVDNATQKGKEVHLDQIKPYYGQILPPHTPPPEKQIPQSDPERQKSPKTRKMRNESEQKSTVQRRYNLRPRNQRN</sequence>
<dbReference type="InterPro" id="IPR050951">
    <property type="entry name" value="Retrovirus_Pol_polyprotein"/>
</dbReference>
<dbReference type="Gene3D" id="1.10.340.70">
    <property type="match status" value="1"/>
</dbReference>
<dbReference type="SUPFAM" id="SSF50630">
    <property type="entry name" value="Acid proteases"/>
    <property type="match status" value="1"/>
</dbReference>
<dbReference type="GO" id="GO:0004190">
    <property type="term" value="F:aspartic-type endopeptidase activity"/>
    <property type="evidence" value="ECO:0007669"/>
    <property type="project" value="InterPro"/>
</dbReference>
<dbReference type="InterPro" id="IPR000477">
    <property type="entry name" value="RT_dom"/>
</dbReference>
<keyword evidence="4" id="KW-0540">Nuclease</keyword>
<dbReference type="Pfam" id="PF13975">
    <property type="entry name" value="gag-asp_proteas"/>
    <property type="match status" value="1"/>
</dbReference>
<dbReference type="InterPro" id="IPR043128">
    <property type="entry name" value="Rev_trsase/Diguanyl_cyclase"/>
</dbReference>
<dbReference type="GO" id="GO:0006508">
    <property type="term" value="P:proteolysis"/>
    <property type="evidence" value="ECO:0007669"/>
    <property type="project" value="InterPro"/>
</dbReference>
<keyword evidence="17" id="KW-1185">Reference proteome</keyword>
<keyword evidence="7" id="KW-0695">RNA-directed DNA polymerase</keyword>
<dbReference type="CDD" id="cd09274">
    <property type="entry name" value="RNase_HI_RT_Ty3"/>
    <property type="match status" value="1"/>
</dbReference>
<dbReference type="Gene3D" id="3.30.70.270">
    <property type="match status" value="2"/>
</dbReference>
<keyword evidence="8" id="KW-0862">Zinc</keyword>
<gene>
    <name evidence="14" type="ORF">BXYJ_LOCUS9775</name>
</gene>
<dbReference type="PROSITE" id="PS50175">
    <property type="entry name" value="ASP_PROT_RETROV"/>
    <property type="match status" value="1"/>
</dbReference>
<evidence type="ECO:0000256" key="2">
    <source>
        <dbReference type="ARBA" id="ARBA00022679"/>
    </source>
</evidence>
<dbReference type="SMR" id="A0A1I7S4P1"/>
<dbReference type="InterPro" id="IPR041588">
    <property type="entry name" value="Integrase_H2C2"/>
</dbReference>
<evidence type="ECO:0000256" key="5">
    <source>
        <dbReference type="ARBA" id="ARBA00022759"/>
    </source>
</evidence>
<dbReference type="Pfam" id="PF17921">
    <property type="entry name" value="Integrase_H2C2"/>
    <property type="match status" value="1"/>
</dbReference>
<feature type="compositionally biased region" description="Basic and acidic residues" evidence="9">
    <location>
        <begin position="519"/>
        <end position="533"/>
    </location>
</feature>
<dbReference type="InterPro" id="IPR001878">
    <property type="entry name" value="Znf_CCHC"/>
</dbReference>
<keyword evidence="3" id="KW-0548">Nucleotidyltransferase</keyword>
<dbReference type="GO" id="GO:0008270">
    <property type="term" value="F:zinc ion binding"/>
    <property type="evidence" value="ECO:0007669"/>
    <property type="project" value="UniProtKB-KW"/>
</dbReference>
<keyword evidence="5" id="KW-0255">Endonuclease</keyword>
<evidence type="ECO:0000256" key="7">
    <source>
        <dbReference type="ARBA" id="ARBA00022918"/>
    </source>
</evidence>
<dbReference type="PANTHER" id="PTHR37984:SF5">
    <property type="entry name" value="PROTEIN NYNRIN-LIKE"/>
    <property type="match status" value="1"/>
</dbReference>
<evidence type="ECO:0000256" key="3">
    <source>
        <dbReference type="ARBA" id="ARBA00022695"/>
    </source>
</evidence>
<dbReference type="InterPro" id="IPR001969">
    <property type="entry name" value="Aspartic_peptidase_AS"/>
</dbReference>
<evidence type="ECO:0000259" key="13">
    <source>
        <dbReference type="PROSITE" id="PS50994"/>
    </source>
</evidence>
<feature type="domain" description="Peptidase A2" evidence="11">
    <location>
        <begin position="1193"/>
        <end position="1207"/>
    </location>
</feature>
<feature type="domain" description="CCHC-type" evidence="10">
    <location>
        <begin position="465"/>
        <end position="479"/>
    </location>
</feature>
<evidence type="ECO:0000256" key="9">
    <source>
        <dbReference type="SAM" id="MobiDB-lite"/>
    </source>
</evidence>
<dbReference type="Pfam" id="PF00078">
    <property type="entry name" value="RVT_1"/>
    <property type="match status" value="1"/>
</dbReference>
<dbReference type="SUPFAM" id="SSF57756">
    <property type="entry name" value="Retrovirus zinc finger-like domains"/>
    <property type="match status" value="1"/>
</dbReference>
<proteinExistence type="predicted"/>
<dbReference type="Proteomes" id="UP000095284">
    <property type="component" value="Unplaced"/>
</dbReference>
<dbReference type="Gene3D" id="4.10.60.10">
    <property type="entry name" value="Zinc finger, CCHC-type"/>
    <property type="match status" value="1"/>
</dbReference>
<dbReference type="InterPro" id="IPR043502">
    <property type="entry name" value="DNA/RNA_pol_sf"/>
</dbReference>
<keyword evidence="8" id="KW-0479">Metal-binding</keyword>
<keyword evidence="2" id="KW-0808">Transferase</keyword>
<feature type="region of interest" description="Disordered" evidence="9">
    <location>
        <begin position="195"/>
        <end position="243"/>
    </location>
</feature>
<accession>A0A1I7S4P1</accession>
<feature type="compositionally biased region" description="Basic residues" evidence="9">
    <location>
        <begin position="2400"/>
        <end position="2409"/>
    </location>
</feature>
<feature type="compositionally biased region" description="Polar residues" evidence="9">
    <location>
        <begin position="499"/>
        <end position="518"/>
    </location>
</feature>
<dbReference type="Proteomes" id="UP000659654">
    <property type="component" value="Unassembled WGS sequence"/>
</dbReference>
<dbReference type="PROSITE" id="PS50994">
    <property type="entry name" value="INTEGRASE"/>
    <property type="match status" value="1"/>
</dbReference>
<dbReference type="SUPFAM" id="SSF56672">
    <property type="entry name" value="DNA/RNA polymerases"/>
    <property type="match status" value="1"/>
</dbReference>
<dbReference type="GO" id="GO:0042575">
    <property type="term" value="C:DNA polymerase complex"/>
    <property type="evidence" value="ECO:0007669"/>
    <property type="project" value="UniProtKB-ARBA"/>
</dbReference>
<dbReference type="GO" id="GO:0004519">
    <property type="term" value="F:endonuclease activity"/>
    <property type="evidence" value="ECO:0007669"/>
    <property type="project" value="UniProtKB-KW"/>
</dbReference>
<dbReference type="GO" id="GO:0003676">
    <property type="term" value="F:nucleic acid binding"/>
    <property type="evidence" value="ECO:0007669"/>
    <property type="project" value="InterPro"/>
</dbReference>
<dbReference type="InterPro" id="IPR034122">
    <property type="entry name" value="Retropepsin-like_bacterial"/>
</dbReference>
<evidence type="ECO:0000256" key="6">
    <source>
        <dbReference type="ARBA" id="ARBA00022801"/>
    </source>
</evidence>
<evidence type="ECO:0000256" key="8">
    <source>
        <dbReference type="PROSITE-ProRule" id="PRU00047"/>
    </source>
</evidence>
<evidence type="ECO:0000259" key="10">
    <source>
        <dbReference type="PROSITE" id="PS50158"/>
    </source>
</evidence>
<dbReference type="OrthoDB" id="5827200at2759"/>
<dbReference type="SMART" id="SM00343">
    <property type="entry name" value="ZnF_C2HC"/>
    <property type="match status" value="1"/>
</dbReference>
<dbReference type="EC" id="2.7.7.49" evidence="1"/>
<dbReference type="PANTHER" id="PTHR37984">
    <property type="entry name" value="PROTEIN CBG26694"/>
    <property type="match status" value="1"/>
</dbReference>
<keyword evidence="6" id="KW-0378">Hydrolase</keyword>
<dbReference type="InterPro" id="IPR021109">
    <property type="entry name" value="Peptidase_aspartic_dom_sf"/>
</dbReference>
<dbReference type="Pfam" id="PF00665">
    <property type="entry name" value="rve"/>
    <property type="match status" value="1"/>
</dbReference>
<dbReference type="InterPro" id="IPR001584">
    <property type="entry name" value="Integrase_cat-core"/>
</dbReference>
<keyword evidence="8" id="KW-0863">Zinc-finger</keyword>
<reference evidence="15" key="2">
    <citation type="submission" date="2020-08" db="EMBL/GenBank/DDBJ databases">
        <authorList>
            <person name="Kikuchi T."/>
        </authorList>
    </citation>
    <scope>NUCLEOTIDE SEQUENCE</scope>
    <source>
        <strain evidence="14">Ka4C1</strain>
    </source>
</reference>
<dbReference type="EMBL" id="CAJFDI010000004">
    <property type="protein sequence ID" value="CAD5227230.1"/>
    <property type="molecule type" value="Genomic_DNA"/>
</dbReference>